<comment type="caution">
    <text evidence="1">The sequence shown here is derived from an EMBL/GenBank/DDBJ whole genome shotgun (WGS) entry which is preliminary data.</text>
</comment>
<keyword evidence="2" id="KW-1185">Reference proteome</keyword>
<sequence length="64" mass="7590">MKLFRFEGLFGVNIQNVSPKYILTKVREKGETIDKTEVSPPHPWIQFLVIKRQQIGKYLLKKLF</sequence>
<dbReference type="EMBL" id="MDGQ01000005">
    <property type="protein sequence ID" value="OEK04682.1"/>
    <property type="molecule type" value="Genomic_DNA"/>
</dbReference>
<accession>A0A1E5SZX6</accession>
<dbReference type="AlphaFoldDB" id="A0A1E5SZX6"/>
<organism evidence="1 2">
    <name type="scientific">Roseivirga misakiensis</name>
    <dbReference type="NCBI Taxonomy" id="1563681"/>
    <lineage>
        <taxon>Bacteria</taxon>
        <taxon>Pseudomonadati</taxon>
        <taxon>Bacteroidota</taxon>
        <taxon>Cytophagia</taxon>
        <taxon>Cytophagales</taxon>
        <taxon>Roseivirgaceae</taxon>
        <taxon>Roseivirga</taxon>
    </lineage>
</organism>
<name>A0A1E5SZX6_9BACT</name>
<protein>
    <submittedName>
        <fullName evidence="1">Uncharacterized protein</fullName>
    </submittedName>
</protein>
<reference evidence="1 2" key="1">
    <citation type="submission" date="2016-08" db="EMBL/GenBank/DDBJ databases">
        <title>Draft genome of Fabibacter sp. strain SK-8.</title>
        <authorList>
            <person name="Wong S.-K."/>
            <person name="Hamasaki K."/>
            <person name="Yoshizawa S."/>
        </authorList>
    </citation>
    <scope>NUCLEOTIDE SEQUENCE [LARGE SCALE GENOMIC DNA]</scope>
    <source>
        <strain evidence="1 2">SK-8</strain>
    </source>
</reference>
<proteinExistence type="predicted"/>
<dbReference type="STRING" id="1563681.BFP71_14610"/>
<evidence type="ECO:0000313" key="1">
    <source>
        <dbReference type="EMBL" id="OEK04682.1"/>
    </source>
</evidence>
<gene>
    <name evidence="1" type="ORF">BFP71_14610</name>
</gene>
<dbReference type="Proteomes" id="UP000095552">
    <property type="component" value="Unassembled WGS sequence"/>
</dbReference>
<evidence type="ECO:0000313" key="2">
    <source>
        <dbReference type="Proteomes" id="UP000095552"/>
    </source>
</evidence>